<reference evidence="10" key="1">
    <citation type="submission" date="2016-02" db="EMBL/GenBank/DDBJ databases">
        <authorList>
            <person name="Holder M.E."/>
            <person name="Ajami N.J."/>
            <person name="Petrosino J.F."/>
        </authorList>
    </citation>
    <scope>NUCLEOTIDE SEQUENCE [LARGE SCALE GENOMIC DNA]</scope>
    <source>
        <strain evidence="10">DSM 12838</strain>
    </source>
</reference>
<dbReference type="GO" id="GO:0006882">
    <property type="term" value="P:intracellular zinc ion homeostasis"/>
    <property type="evidence" value="ECO:0007669"/>
    <property type="project" value="InterPro"/>
</dbReference>
<dbReference type="STRING" id="888061.AXF15_03095"/>
<feature type="transmembrane region" description="Helical" evidence="7">
    <location>
        <begin position="53"/>
        <end position="69"/>
    </location>
</feature>
<dbReference type="InterPro" id="IPR058533">
    <property type="entry name" value="Cation_efflux_TM"/>
</dbReference>
<keyword evidence="2" id="KW-0813">Transport</keyword>
<feature type="transmembrane region" description="Helical" evidence="7">
    <location>
        <begin position="119"/>
        <end position="142"/>
    </location>
</feature>
<dbReference type="GO" id="GO:0005385">
    <property type="term" value="F:zinc ion transmembrane transporter activity"/>
    <property type="evidence" value="ECO:0007669"/>
    <property type="project" value="InterPro"/>
</dbReference>
<dbReference type="AlphaFoldDB" id="A0A109W5J3"/>
<evidence type="ECO:0000256" key="2">
    <source>
        <dbReference type="ARBA" id="ARBA00022448"/>
    </source>
</evidence>
<keyword evidence="10" id="KW-1185">Reference proteome</keyword>
<gene>
    <name evidence="9" type="ORF">AXF15_03095</name>
</gene>
<evidence type="ECO:0000313" key="10">
    <source>
        <dbReference type="Proteomes" id="UP000063964"/>
    </source>
</evidence>
<organism evidence="9 10">
    <name type="scientific">Desulfomicrobium orale DSM 12838</name>
    <dbReference type="NCBI Taxonomy" id="888061"/>
    <lineage>
        <taxon>Bacteria</taxon>
        <taxon>Pseudomonadati</taxon>
        <taxon>Thermodesulfobacteriota</taxon>
        <taxon>Desulfovibrionia</taxon>
        <taxon>Desulfovibrionales</taxon>
        <taxon>Desulfomicrobiaceae</taxon>
        <taxon>Desulfomicrobium</taxon>
    </lineage>
</organism>
<evidence type="ECO:0000256" key="5">
    <source>
        <dbReference type="ARBA" id="ARBA00023065"/>
    </source>
</evidence>
<comment type="subcellular location">
    <subcellularLocation>
        <location evidence="1">Membrane</location>
        <topology evidence="1">Multi-pass membrane protein</topology>
    </subcellularLocation>
</comment>
<dbReference type="InterPro" id="IPR027469">
    <property type="entry name" value="Cation_efflux_TMD_sf"/>
</dbReference>
<evidence type="ECO:0000256" key="4">
    <source>
        <dbReference type="ARBA" id="ARBA00022989"/>
    </source>
</evidence>
<dbReference type="PANTHER" id="PTHR45755">
    <property type="match status" value="1"/>
</dbReference>
<feature type="transmembrane region" description="Helical" evidence="7">
    <location>
        <begin position="22"/>
        <end position="41"/>
    </location>
</feature>
<dbReference type="NCBIfam" id="TIGR01297">
    <property type="entry name" value="CDF"/>
    <property type="match status" value="1"/>
</dbReference>
<dbReference type="PANTHER" id="PTHR45755:SF4">
    <property type="entry name" value="ZINC TRANSPORTER 7"/>
    <property type="match status" value="1"/>
</dbReference>
<name>A0A109W5J3_9BACT</name>
<feature type="domain" description="Cation efflux protein transmembrane" evidence="8">
    <location>
        <begin position="23"/>
        <end position="215"/>
    </location>
</feature>
<protein>
    <recommendedName>
        <fullName evidence="8">Cation efflux protein transmembrane domain-containing protein</fullName>
    </recommendedName>
</protein>
<dbReference type="KEGG" id="doa:AXF15_03095"/>
<proteinExistence type="predicted"/>
<keyword evidence="3 7" id="KW-0812">Transmembrane</keyword>
<dbReference type="Pfam" id="PF01545">
    <property type="entry name" value="Cation_efflux"/>
    <property type="match status" value="1"/>
</dbReference>
<keyword evidence="6 7" id="KW-0472">Membrane</keyword>
<evidence type="ECO:0000313" key="9">
    <source>
        <dbReference type="EMBL" id="AMD92193.1"/>
    </source>
</evidence>
<dbReference type="RefSeq" id="WP_066603189.1">
    <property type="nucleotide sequence ID" value="NZ_CP014230.1"/>
</dbReference>
<keyword evidence="4 7" id="KW-1133">Transmembrane helix</keyword>
<feature type="transmembrane region" description="Helical" evidence="7">
    <location>
        <begin position="162"/>
        <end position="183"/>
    </location>
</feature>
<accession>A0A109W5J3</accession>
<evidence type="ECO:0000259" key="8">
    <source>
        <dbReference type="Pfam" id="PF01545"/>
    </source>
</evidence>
<dbReference type="Proteomes" id="UP000063964">
    <property type="component" value="Chromosome"/>
</dbReference>
<dbReference type="OrthoDB" id="9809646at2"/>
<dbReference type="InterPro" id="IPR045316">
    <property type="entry name" value="Msc2-like"/>
</dbReference>
<evidence type="ECO:0000256" key="3">
    <source>
        <dbReference type="ARBA" id="ARBA00022692"/>
    </source>
</evidence>
<dbReference type="SUPFAM" id="SSF161111">
    <property type="entry name" value="Cation efflux protein transmembrane domain-like"/>
    <property type="match status" value="1"/>
</dbReference>
<dbReference type="GO" id="GO:0016020">
    <property type="term" value="C:membrane"/>
    <property type="evidence" value="ECO:0007669"/>
    <property type="project" value="UniProtKB-SubCell"/>
</dbReference>
<evidence type="ECO:0000256" key="6">
    <source>
        <dbReference type="ARBA" id="ARBA00023136"/>
    </source>
</evidence>
<feature type="transmembrane region" description="Helical" evidence="7">
    <location>
        <begin position="89"/>
        <end position="107"/>
    </location>
</feature>
<evidence type="ECO:0000256" key="7">
    <source>
        <dbReference type="SAM" id="Phobius"/>
    </source>
</evidence>
<keyword evidence="5" id="KW-0406">Ion transport</keyword>
<dbReference type="Gene3D" id="1.20.1510.10">
    <property type="entry name" value="Cation efflux protein transmembrane domain"/>
    <property type="match status" value="1"/>
</dbReference>
<evidence type="ECO:0000256" key="1">
    <source>
        <dbReference type="ARBA" id="ARBA00004141"/>
    </source>
</evidence>
<sequence length="299" mass="32872">MHDHHHSHCHHDHDHGERGARFVFWLTVVTMAVEIFSGWLFGSMALLADGWHMASHAGAMAVAWFAYIYTRKNADNPDLVFGAGKINTLAGFASAVGLLLVSVYMGAESVMRFFTPVDIAFAQAAAVAVLGLTVNLVSVWMLRDEDHLHAHDHNLKAAYMHVLADTLTSILAIFALLAGKFLGLAWLDPLMGMAGALLVGQWSLGLLRETSRVLLDYRADRSLLRDMRQRLETDGRTRVHRLDVWSVGAAGLAAQLTVEDPSPRPPEHYRNLLAQIPGLARVTVEVRSSAECQVEASHA</sequence>
<dbReference type="EMBL" id="CP014230">
    <property type="protein sequence ID" value="AMD92193.1"/>
    <property type="molecule type" value="Genomic_DNA"/>
</dbReference>
<dbReference type="InterPro" id="IPR002524">
    <property type="entry name" value="Cation_efflux"/>
</dbReference>